<sequence length="225" mass="25300">MAIIGPTGTGKTHIALAVAEIRSYVMVVACKPKDSLVDDAVARGYYRIPGNQLEIPYVDNRPMHPKVVYWPMLPASVRQKLPKHKILGAEKAIQGPLVGGAIGYVRNAGNWCLVIDEGTWVCRDLKLQRDIDSALFQFRSLNASIIILGQRPAWMGRYVLSQPTHLFLFNTNDRDDRKALGDVSGVDSRAVETVVQQLDQKRHEFLYIDTRERKMYRSIAPARVS</sequence>
<evidence type="ECO:0000313" key="1">
    <source>
        <dbReference type="EMBL" id="CAB4336601.1"/>
    </source>
</evidence>
<reference evidence="1" key="1">
    <citation type="submission" date="2020-05" db="EMBL/GenBank/DDBJ databases">
        <authorList>
            <person name="Chiriac C."/>
            <person name="Salcher M."/>
            <person name="Ghai R."/>
            <person name="Kavagutti S V."/>
        </authorList>
    </citation>
    <scope>NUCLEOTIDE SEQUENCE</scope>
</reference>
<accession>A0A6J5Z1U7</accession>
<dbReference type="Gene3D" id="3.40.50.300">
    <property type="entry name" value="P-loop containing nucleotide triphosphate hydrolases"/>
    <property type="match status" value="1"/>
</dbReference>
<proteinExistence type="predicted"/>
<organism evidence="1">
    <name type="scientific">freshwater metagenome</name>
    <dbReference type="NCBI Taxonomy" id="449393"/>
    <lineage>
        <taxon>unclassified sequences</taxon>
        <taxon>metagenomes</taxon>
        <taxon>ecological metagenomes</taxon>
    </lineage>
</organism>
<dbReference type="InterPro" id="IPR027417">
    <property type="entry name" value="P-loop_NTPase"/>
</dbReference>
<dbReference type="EMBL" id="CAESAO010000011">
    <property type="protein sequence ID" value="CAB4336601.1"/>
    <property type="molecule type" value="Genomic_DNA"/>
</dbReference>
<protein>
    <submittedName>
        <fullName evidence="1">Unannotated protein</fullName>
    </submittedName>
</protein>
<gene>
    <name evidence="1" type="ORF">UFOPK3522_00232</name>
</gene>
<dbReference type="SUPFAM" id="SSF52540">
    <property type="entry name" value="P-loop containing nucleoside triphosphate hydrolases"/>
    <property type="match status" value="1"/>
</dbReference>
<name>A0A6J5Z1U7_9ZZZZ</name>
<dbReference type="AlphaFoldDB" id="A0A6J5Z1U7"/>